<keyword evidence="1" id="KW-1185">Reference proteome</keyword>
<name>A0A2I4EYY6_JUGRE</name>
<dbReference type="KEGG" id="jre:108993992"/>
<dbReference type="AlphaFoldDB" id="A0A2I4EYY6"/>
<dbReference type="Proteomes" id="UP000235220">
    <property type="component" value="Chromosome 13"/>
</dbReference>
<organism evidence="1 2">
    <name type="scientific">Juglans regia</name>
    <name type="common">English walnut</name>
    <dbReference type="NCBI Taxonomy" id="51240"/>
    <lineage>
        <taxon>Eukaryota</taxon>
        <taxon>Viridiplantae</taxon>
        <taxon>Streptophyta</taxon>
        <taxon>Embryophyta</taxon>
        <taxon>Tracheophyta</taxon>
        <taxon>Spermatophyta</taxon>
        <taxon>Magnoliopsida</taxon>
        <taxon>eudicotyledons</taxon>
        <taxon>Gunneridae</taxon>
        <taxon>Pentapetalae</taxon>
        <taxon>rosids</taxon>
        <taxon>fabids</taxon>
        <taxon>Fagales</taxon>
        <taxon>Juglandaceae</taxon>
        <taxon>Juglans</taxon>
    </lineage>
</organism>
<protein>
    <submittedName>
        <fullName evidence="2">Uncharacterized protein LOC108993992</fullName>
    </submittedName>
</protein>
<dbReference type="RefSeq" id="XP_018824609.1">
    <property type="nucleotide sequence ID" value="XM_018969064.1"/>
</dbReference>
<proteinExistence type="predicted"/>
<dbReference type="CDD" id="cd00303">
    <property type="entry name" value="retropepsin_like"/>
    <property type="match status" value="1"/>
</dbReference>
<evidence type="ECO:0000313" key="2">
    <source>
        <dbReference type="RefSeq" id="XP_018824609.1"/>
    </source>
</evidence>
<dbReference type="Gramene" id="Jr13_23570_p1">
    <property type="protein sequence ID" value="cds.Jr13_23570_p1"/>
    <property type="gene ID" value="Jr13_23570"/>
</dbReference>
<gene>
    <name evidence="2" type="primary">LOC108993992</name>
</gene>
<reference evidence="2" key="1">
    <citation type="submission" date="2025-08" db="UniProtKB">
        <authorList>
            <consortium name="RefSeq"/>
        </authorList>
    </citation>
    <scope>IDENTIFICATION</scope>
    <source>
        <tissue evidence="2">Leaves</tissue>
    </source>
</reference>
<evidence type="ECO:0000313" key="1">
    <source>
        <dbReference type="Proteomes" id="UP000235220"/>
    </source>
</evidence>
<sequence length="179" mass="19793">MVDNGSSTDIHFWDVFAKMGFDPSRLQPSPTPLEGFSRDVVQPLGAITLPVTARKGAHTTTKMTNFLVVRAPSSYKAILGRPTLNSIEDVISTYHLNIKFPTKVGVGEVQGEQAPTQECYVQEIKTGRKDVRTLENQNQGEVPPLQPVLLDCDVEAQDEENLQQVEANEPLELVTLHPE</sequence>
<dbReference type="OrthoDB" id="1746852at2759"/>
<accession>A0A2I4EYY6</accession>
<dbReference type="PANTHER" id="PTHR33240">
    <property type="entry name" value="OS08G0508500 PROTEIN"/>
    <property type="match status" value="1"/>
</dbReference>
<dbReference type="GeneID" id="108993992"/>
<dbReference type="PANTHER" id="PTHR33240:SF17">
    <property type="entry name" value="EUKARYOTIC PEPTIDE CHAIN RELEASE FACTOR GTP-BINDING SUBUNIT-LIKE"/>
    <property type="match status" value="1"/>
</dbReference>